<evidence type="ECO:0000313" key="8">
    <source>
        <dbReference type="Proteomes" id="UP000267251"/>
    </source>
</evidence>
<keyword evidence="8" id="KW-1185">Reference proteome</keyword>
<dbReference type="SUPFAM" id="SSF55282">
    <property type="entry name" value="RL5-like"/>
    <property type="match status" value="1"/>
</dbReference>
<evidence type="ECO:0000259" key="5">
    <source>
        <dbReference type="Pfam" id="PF00281"/>
    </source>
</evidence>
<dbReference type="Gene3D" id="3.30.1440.10">
    <property type="match status" value="1"/>
</dbReference>
<feature type="non-terminal residue" evidence="7">
    <location>
        <position position="1"/>
    </location>
</feature>
<accession>A0A4P9Y7S3</accession>
<dbReference type="InterPro" id="IPR031309">
    <property type="entry name" value="Ribosomal_uL5_C"/>
</dbReference>
<dbReference type="InterPro" id="IPR022803">
    <property type="entry name" value="Ribosomal_uL5_dom_sf"/>
</dbReference>
<evidence type="ECO:0000313" key="7">
    <source>
        <dbReference type="EMBL" id="RKP14804.1"/>
    </source>
</evidence>
<dbReference type="GO" id="GO:0006412">
    <property type="term" value="P:translation"/>
    <property type="evidence" value="ECO:0007669"/>
    <property type="project" value="InterPro"/>
</dbReference>
<feature type="non-terminal residue" evidence="7">
    <location>
        <position position="158"/>
    </location>
</feature>
<keyword evidence="2 4" id="KW-0689">Ribosomal protein</keyword>
<dbReference type="InterPro" id="IPR002132">
    <property type="entry name" value="Ribosomal_uL5"/>
</dbReference>
<gene>
    <name evidence="7" type="ORF">BJ684DRAFT_997</name>
</gene>
<dbReference type="GO" id="GO:0003735">
    <property type="term" value="F:structural constituent of ribosome"/>
    <property type="evidence" value="ECO:0007669"/>
    <property type="project" value="InterPro"/>
</dbReference>
<evidence type="ECO:0000256" key="3">
    <source>
        <dbReference type="ARBA" id="ARBA00023274"/>
    </source>
</evidence>
<organism evidence="7 8">
    <name type="scientific">Piptocephalis cylindrospora</name>
    <dbReference type="NCBI Taxonomy" id="1907219"/>
    <lineage>
        <taxon>Eukaryota</taxon>
        <taxon>Fungi</taxon>
        <taxon>Fungi incertae sedis</taxon>
        <taxon>Zoopagomycota</taxon>
        <taxon>Zoopagomycotina</taxon>
        <taxon>Zoopagomycetes</taxon>
        <taxon>Zoopagales</taxon>
        <taxon>Piptocephalidaceae</taxon>
        <taxon>Piptocephalis</taxon>
    </lineage>
</organism>
<dbReference type="AlphaFoldDB" id="A0A4P9Y7S3"/>
<dbReference type="Pfam" id="PF00673">
    <property type="entry name" value="Ribosomal_L5_C"/>
    <property type="match status" value="1"/>
</dbReference>
<proteinExistence type="inferred from homology"/>
<evidence type="ECO:0000256" key="4">
    <source>
        <dbReference type="RuleBase" id="RU003930"/>
    </source>
</evidence>
<dbReference type="PIRSF" id="PIRSF002161">
    <property type="entry name" value="Ribosomal_L5"/>
    <property type="match status" value="1"/>
</dbReference>
<sequence length="158" mass="17493">VPCIEKIVLHSMSREVVANKFSLLSMYMSLQSITGVRPTVVKAKSDVSLWHLRRGSPVGCKVVLEGERAYAFLERLVEVVLPRLKEWRSVSPRAGDGYGTIALGFPSTTMGMFPEIEDVFDMYPRLYGFEVSIVTSATTNAQARCLLSGLGLPISPRR</sequence>
<comment type="similarity">
    <text evidence="1 4">Belongs to the universal ribosomal protein uL5 family.</text>
</comment>
<dbReference type="Proteomes" id="UP000267251">
    <property type="component" value="Unassembled WGS sequence"/>
</dbReference>
<dbReference type="PANTHER" id="PTHR11994">
    <property type="entry name" value="60S RIBOSOMAL PROTEIN L11-RELATED"/>
    <property type="match status" value="1"/>
</dbReference>
<feature type="domain" description="Large ribosomal subunit protein uL5 N-terminal" evidence="5">
    <location>
        <begin position="1"/>
        <end position="53"/>
    </location>
</feature>
<evidence type="ECO:0000256" key="1">
    <source>
        <dbReference type="ARBA" id="ARBA00008553"/>
    </source>
</evidence>
<keyword evidence="3 4" id="KW-0687">Ribonucleoprotein</keyword>
<name>A0A4P9Y7S3_9FUNG</name>
<evidence type="ECO:0000256" key="2">
    <source>
        <dbReference type="ARBA" id="ARBA00022980"/>
    </source>
</evidence>
<dbReference type="Pfam" id="PF00281">
    <property type="entry name" value="Ribosomal_L5"/>
    <property type="match status" value="1"/>
</dbReference>
<dbReference type="GO" id="GO:0005840">
    <property type="term" value="C:ribosome"/>
    <property type="evidence" value="ECO:0007669"/>
    <property type="project" value="UniProtKB-KW"/>
</dbReference>
<dbReference type="GO" id="GO:1990904">
    <property type="term" value="C:ribonucleoprotein complex"/>
    <property type="evidence" value="ECO:0007669"/>
    <property type="project" value="UniProtKB-KW"/>
</dbReference>
<dbReference type="OrthoDB" id="539541at2759"/>
<dbReference type="EMBL" id="KZ987789">
    <property type="protein sequence ID" value="RKP14804.1"/>
    <property type="molecule type" value="Genomic_DNA"/>
</dbReference>
<evidence type="ECO:0000259" key="6">
    <source>
        <dbReference type="Pfam" id="PF00673"/>
    </source>
</evidence>
<protein>
    <submittedName>
        <fullName evidence="7">Ribosomal protein L5 domain-containing protein</fullName>
    </submittedName>
</protein>
<dbReference type="InterPro" id="IPR031310">
    <property type="entry name" value="Ribosomal_uL5_N"/>
</dbReference>
<feature type="domain" description="Large ribosomal subunit protein uL5 C-terminal" evidence="6">
    <location>
        <begin position="57"/>
        <end position="153"/>
    </location>
</feature>
<reference evidence="8" key="1">
    <citation type="journal article" date="2018" name="Nat. Microbiol.">
        <title>Leveraging single-cell genomics to expand the fungal tree of life.</title>
        <authorList>
            <person name="Ahrendt S.R."/>
            <person name="Quandt C.A."/>
            <person name="Ciobanu D."/>
            <person name="Clum A."/>
            <person name="Salamov A."/>
            <person name="Andreopoulos B."/>
            <person name="Cheng J.F."/>
            <person name="Woyke T."/>
            <person name="Pelin A."/>
            <person name="Henrissat B."/>
            <person name="Reynolds N.K."/>
            <person name="Benny G.L."/>
            <person name="Smith M.E."/>
            <person name="James T.Y."/>
            <person name="Grigoriev I.V."/>
        </authorList>
    </citation>
    <scope>NUCLEOTIDE SEQUENCE [LARGE SCALE GENOMIC DNA]</scope>
</reference>